<evidence type="ECO:0000313" key="2">
    <source>
        <dbReference type="EMBL" id="KOB78649.1"/>
    </source>
</evidence>
<comment type="caution">
    <text evidence="2">The sequence shown here is derived from an EMBL/GenBank/DDBJ whole genome shotgun (WGS) entry which is preliminary data.</text>
</comment>
<proteinExistence type="predicted"/>
<evidence type="ECO:0000256" key="1">
    <source>
        <dbReference type="SAM" id="MobiDB-lite"/>
    </source>
</evidence>
<sequence length="93" mass="11375">TSQVTTEHRYHDHNNLSVKNRDTKKTEYKYNKKNYVDRSADELRDFVNMTEDIHSMSVIYERARPSDYPDDFRLVRMDFKYMSDDVLQIKVRY</sequence>
<evidence type="ECO:0000313" key="3">
    <source>
        <dbReference type="Proteomes" id="UP000037510"/>
    </source>
</evidence>
<reference evidence="2 3" key="1">
    <citation type="journal article" date="2015" name="Genome Biol. Evol.">
        <title>The genome of winter moth (Operophtera brumata) provides a genomic perspective on sexual dimorphism and phenology.</title>
        <authorList>
            <person name="Derks M.F."/>
            <person name="Smit S."/>
            <person name="Salis L."/>
            <person name="Schijlen E."/>
            <person name="Bossers A."/>
            <person name="Mateman C."/>
            <person name="Pijl A.S."/>
            <person name="de Ridder D."/>
            <person name="Groenen M.A."/>
            <person name="Visser M.E."/>
            <person name="Megens H.J."/>
        </authorList>
    </citation>
    <scope>NUCLEOTIDE SEQUENCE [LARGE SCALE GENOMIC DNA]</scope>
    <source>
        <strain evidence="2">WM2013NL</strain>
        <tissue evidence="2">Head and thorax</tissue>
    </source>
</reference>
<accession>A0A0L7LTG5</accession>
<gene>
    <name evidence="2" type="ORF">OBRU01_02274</name>
</gene>
<organism evidence="2 3">
    <name type="scientific">Operophtera brumata</name>
    <name type="common">Winter moth</name>
    <name type="synonym">Phalaena brumata</name>
    <dbReference type="NCBI Taxonomy" id="104452"/>
    <lineage>
        <taxon>Eukaryota</taxon>
        <taxon>Metazoa</taxon>
        <taxon>Ecdysozoa</taxon>
        <taxon>Arthropoda</taxon>
        <taxon>Hexapoda</taxon>
        <taxon>Insecta</taxon>
        <taxon>Pterygota</taxon>
        <taxon>Neoptera</taxon>
        <taxon>Endopterygota</taxon>
        <taxon>Lepidoptera</taxon>
        <taxon>Glossata</taxon>
        <taxon>Ditrysia</taxon>
        <taxon>Geometroidea</taxon>
        <taxon>Geometridae</taxon>
        <taxon>Larentiinae</taxon>
        <taxon>Operophtera</taxon>
    </lineage>
</organism>
<keyword evidence="2" id="KW-0675">Receptor</keyword>
<name>A0A0L7LTG5_OPEBR</name>
<feature type="non-terminal residue" evidence="2">
    <location>
        <position position="1"/>
    </location>
</feature>
<feature type="region of interest" description="Disordered" evidence="1">
    <location>
        <begin position="1"/>
        <end position="24"/>
    </location>
</feature>
<dbReference type="AlphaFoldDB" id="A0A0L7LTG5"/>
<keyword evidence="3" id="KW-1185">Reference proteome</keyword>
<dbReference type="EMBL" id="JTDY01000138">
    <property type="protein sequence ID" value="KOB78649.1"/>
    <property type="molecule type" value="Genomic_DNA"/>
</dbReference>
<protein>
    <submittedName>
        <fullName evidence="2">Transient receptor potential channel</fullName>
    </submittedName>
</protein>
<dbReference type="Proteomes" id="UP000037510">
    <property type="component" value="Unassembled WGS sequence"/>
</dbReference>
<feature type="non-terminal residue" evidence="2">
    <location>
        <position position="93"/>
    </location>
</feature>